<dbReference type="InterPro" id="IPR019657">
    <property type="entry name" value="ComFB"/>
</dbReference>
<sequence length="94" mass="10699">MLSSIGNYFERLVMERIHGVLGENGSEFDTTYIEDLACVALNYLPPRYVRHAVDLASHLSDSDHRNMREEVSDAVNFAIATTQRRQGARDENLE</sequence>
<evidence type="ECO:0000313" key="1">
    <source>
        <dbReference type="EMBL" id="AFL72423.1"/>
    </source>
</evidence>
<evidence type="ECO:0000313" key="2">
    <source>
        <dbReference type="Proteomes" id="UP000006062"/>
    </source>
</evidence>
<accession>I3Y605</accession>
<name>I3Y605_THIV6</name>
<dbReference type="eggNOG" id="ENOG5032ZD1">
    <property type="taxonomic scope" value="Bacteria"/>
</dbReference>
<proteinExistence type="predicted"/>
<dbReference type="Pfam" id="PF10719">
    <property type="entry name" value="ComFB"/>
    <property type="match status" value="1"/>
</dbReference>
<dbReference type="KEGG" id="tvi:Thivi_0354"/>
<dbReference type="EMBL" id="CP003154">
    <property type="protein sequence ID" value="AFL72423.1"/>
    <property type="molecule type" value="Genomic_DNA"/>
</dbReference>
<dbReference type="HOGENOM" id="CLU_163439_0_0_6"/>
<dbReference type="STRING" id="765911.Thivi_0354"/>
<reference evidence="1 2" key="1">
    <citation type="submission" date="2012-06" db="EMBL/GenBank/DDBJ databases">
        <title>Complete sequence of Thiocystis violascens DSM 198.</title>
        <authorList>
            <consortium name="US DOE Joint Genome Institute"/>
            <person name="Lucas S."/>
            <person name="Han J."/>
            <person name="Lapidus A."/>
            <person name="Cheng J.-F."/>
            <person name="Goodwin L."/>
            <person name="Pitluck S."/>
            <person name="Peters L."/>
            <person name="Ovchinnikova G."/>
            <person name="Teshima H."/>
            <person name="Detter J.C."/>
            <person name="Han C."/>
            <person name="Tapia R."/>
            <person name="Land M."/>
            <person name="Hauser L."/>
            <person name="Kyrpides N."/>
            <person name="Ivanova N."/>
            <person name="Pagani I."/>
            <person name="Vogl K."/>
            <person name="Liu Z."/>
            <person name="Frigaard N.-U."/>
            <person name="Bryant D."/>
            <person name="Woyke T."/>
        </authorList>
    </citation>
    <scope>NUCLEOTIDE SEQUENCE [LARGE SCALE GENOMIC DNA]</scope>
    <source>
        <strain evidence="2">ATCC 17096 / DSM 198 / 6111</strain>
    </source>
</reference>
<dbReference type="Proteomes" id="UP000006062">
    <property type="component" value="Chromosome"/>
</dbReference>
<gene>
    <name evidence="1" type="ordered locus">Thivi_0354</name>
</gene>
<keyword evidence="2" id="KW-1185">Reference proteome</keyword>
<protein>
    <submittedName>
        <fullName evidence="1">Late competence development protein ComFB</fullName>
    </submittedName>
</protein>
<dbReference type="OrthoDB" id="5895647at2"/>
<dbReference type="AlphaFoldDB" id="I3Y605"/>
<dbReference type="RefSeq" id="WP_014776927.1">
    <property type="nucleotide sequence ID" value="NC_018012.1"/>
</dbReference>
<organism evidence="1 2">
    <name type="scientific">Thiocystis violascens (strain ATCC 17096 / DSM 198 / 6111)</name>
    <name type="common">Chromatium violascens</name>
    <dbReference type="NCBI Taxonomy" id="765911"/>
    <lineage>
        <taxon>Bacteria</taxon>
        <taxon>Pseudomonadati</taxon>
        <taxon>Pseudomonadota</taxon>
        <taxon>Gammaproteobacteria</taxon>
        <taxon>Chromatiales</taxon>
        <taxon>Chromatiaceae</taxon>
        <taxon>Thiocystis</taxon>
    </lineage>
</organism>